<evidence type="ECO:0000313" key="2">
    <source>
        <dbReference type="EMBL" id="TCK75610.1"/>
    </source>
</evidence>
<keyword evidence="3" id="KW-1185">Reference proteome</keyword>
<evidence type="ECO:0000256" key="1">
    <source>
        <dbReference type="SAM" id="Phobius"/>
    </source>
</evidence>
<feature type="transmembrane region" description="Helical" evidence="1">
    <location>
        <begin position="61"/>
        <end position="79"/>
    </location>
</feature>
<dbReference type="EMBL" id="SMGK01000001">
    <property type="protein sequence ID" value="TCK75610.1"/>
    <property type="molecule type" value="Genomic_DNA"/>
</dbReference>
<organism evidence="2 3">
    <name type="scientific">Acidipila rosea</name>
    <dbReference type="NCBI Taxonomy" id="768535"/>
    <lineage>
        <taxon>Bacteria</taxon>
        <taxon>Pseudomonadati</taxon>
        <taxon>Acidobacteriota</taxon>
        <taxon>Terriglobia</taxon>
        <taxon>Terriglobales</taxon>
        <taxon>Acidobacteriaceae</taxon>
        <taxon>Acidipila</taxon>
    </lineage>
</organism>
<feature type="transmembrane region" description="Helical" evidence="1">
    <location>
        <begin position="164"/>
        <end position="185"/>
    </location>
</feature>
<evidence type="ECO:0000313" key="3">
    <source>
        <dbReference type="Proteomes" id="UP000295210"/>
    </source>
</evidence>
<gene>
    <name evidence="2" type="ORF">C7378_0596</name>
</gene>
<protein>
    <recommendedName>
        <fullName evidence="4">EamA-like transporter family protein</fullName>
    </recommendedName>
</protein>
<evidence type="ECO:0008006" key="4">
    <source>
        <dbReference type="Google" id="ProtNLM"/>
    </source>
</evidence>
<feature type="transmembrane region" description="Helical" evidence="1">
    <location>
        <begin position="200"/>
        <end position="223"/>
    </location>
</feature>
<keyword evidence="1" id="KW-0472">Membrane</keyword>
<proteinExistence type="predicted"/>
<feature type="transmembrane region" description="Helical" evidence="1">
    <location>
        <begin position="85"/>
        <end position="104"/>
    </location>
</feature>
<comment type="caution">
    <text evidence="2">The sequence shown here is derived from an EMBL/GenBank/DDBJ whole genome shotgun (WGS) entry which is preliminary data.</text>
</comment>
<feature type="transmembrane region" description="Helical" evidence="1">
    <location>
        <begin position="29"/>
        <end position="49"/>
    </location>
</feature>
<keyword evidence="1" id="KW-1133">Transmembrane helix</keyword>
<name>A0A4R1LDK4_9BACT</name>
<dbReference type="Proteomes" id="UP000295210">
    <property type="component" value="Unassembled WGS sequence"/>
</dbReference>
<reference evidence="2 3" key="1">
    <citation type="submission" date="2019-03" db="EMBL/GenBank/DDBJ databases">
        <title>Genomic Encyclopedia of Type Strains, Phase IV (KMG-IV): sequencing the most valuable type-strain genomes for metagenomic binning, comparative biology and taxonomic classification.</title>
        <authorList>
            <person name="Goeker M."/>
        </authorList>
    </citation>
    <scope>NUCLEOTIDE SEQUENCE [LARGE SCALE GENOMIC DNA]</scope>
    <source>
        <strain evidence="2 3">DSM 103428</strain>
    </source>
</reference>
<sequence>MISRRKRASAIVLIALIQGSQWLLQIPETWRTLSIQFAISATVFGLILLRDLLRKGGSRPPLGGILLGITFDLLPWLLLSWAGQRLAAGVVPVALCSVPLLLALDSQSSFLRNFSIAGIAGMVLAASSALELRADQWARLLALGAAIALLAFSLAYARRLLVSGVPLAPLLFVEHATAAAAFWLFSLRLPSPHLAAAPPLAALLISALAVNTAAAWLTWWLLAQRDAVRVAALVWPQMVVTLSLSAFLLRQQPGWLMFAGAALMLVSFLALWRQDGKETLIFRVTPAS</sequence>
<accession>A0A4R1LDK4</accession>
<feature type="transmembrane region" description="Helical" evidence="1">
    <location>
        <begin position="255"/>
        <end position="272"/>
    </location>
</feature>
<dbReference type="AlphaFoldDB" id="A0A4R1LDK4"/>
<keyword evidence="1" id="KW-0812">Transmembrane</keyword>
<feature type="transmembrane region" description="Helical" evidence="1">
    <location>
        <begin position="111"/>
        <end position="130"/>
    </location>
</feature>
<feature type="transmembrane region" description="Helical" evidence="1">
    <location>
        <begin position="230"/>
        <end position="249"/>
    </location>
</feature>
<feature type="transmembrane region" description="Helical" evidence="1">
    <location>
        <begin position="136"/>
        <end position="157"/>
    </location>
</feature>